<sequence length="440" mass="45144">MRKSVVPRFGLRVLLMLLLALLMLPLTAGTARAAGVSEIAAHLRGDPVYTEPAASDVLPAATADALRATIRDSGKPVFVVAVPADSPLAASGSRSAVLSALREEVGRPGVYAVAVGRTFDAAADASVMSPSRLATLKSDSIAAHQGDGPGLFTEFVDGAVADSGPGTASSSDGGSSGGATGFVVLGVLLAVGAFGVLLYRRRGRRRRADRERAALEQVRLTVDEDITAYGEALDRTGFDPGAPASDDAMREDWATALDAYDRAKYAMARARKPDDVRDVSEALDDGRFALATLDARRIGEPLPERRPPCFFDPRHGVSVRDVEWAPAGGATRTVPVCSADAARLDDGLPPLGRQVETPEGRRPYWEAGPAYAPWAMGWYGGMLLPGLLIGTTLGTAAAAPDSYGAGFGDGGGGGDFGGGFGGWGDGGGGGWGGDGGGGGF</sequence>
<evidence type="ECO:0000256" key="1">
    <source>
        <dbReference type="SAM" id="Phobius"/>
    </source>
</evidence>
<dbReference type="EMBL" id="JBEZFP010000080">
    <property type="protein sequence ID" value="MEU8137149.1"/>
    <property type="molecule type" value="Genomic_DNA"/>
</dbReference>
<evidence type="ECO:0000256" key="2">
    <source>
        <dbReference type="SAM" id="SignalP"/>
    </source>
</evidence>
<accession>A0ABV3DQK5</accession>
<gene>
    <name evidence="3" type="ORF">AB0C36_26985</name>
</gene>
<evidence type="ECO:0000313" key="4">
    <source>
        <dbReference type="Proteomes" id="UP001551482"/>
    </source>
</evidence>
<comment type="caution">
    <text evidence="3">The sequence shown here is derived from an EMBL/GenBank/DDBJ whole genome shotgun (WGS) entry which is preliminary data.</text>
</comment>
<feature type="chain" id="PRO_5045925115" description="TPM domain-containing protein" evidence="2">
    <location>
        <begin position="34"/>
        <end position="440"/>
    </location>
</feature>
<feature type="signal peptide" evidence="2">
    <location>
        <begin position="1"/>
        <end position="33"/>
    </location>
</feature>
<keyword evidence="2" id="KW-0732">Signal</keyword>
<dbReference type="RefSeq" id="WP_358358618.1">
    <property type="nucleotide sequence ID" value="NZ_JBEZFP010000080.1"/>
</dbReference>
<proteinExistence type="predicted"/>
<protein>
    <recommendedName>
        <fullName evidence="5">TPM domain-containing protein</fullName>
    </recommendedName>
</protein>
<evidence type="ECO:0000313" key="3">
    <source>
        <dbReference type="EMBL" id="MEU8137149.1"/>
    </source>
</evidence>
<organism evidence="3 4">
    <name type="scientific">Streptodolium elevatio</name>
    <dbReference type="NCBI Taxonomy" id="3157996"/>
    <lineage>
        <taxon>Bacteria</taxon>
        <taxon>Bacillati</taxon>
        <taxon>Actinomycetota</taxon>
        <taxon>Actinomycetes</taxon>
        <taxon>Kitasatosporales</taxon>
        <taxon>Streptomycetaceae</taxon>
        <taxon>Streptodolium</taxon>
    </lineage>
</organism>
<keyword evidence="1" id="KW-0472">Membrane</keyword>
<dbReference type="Proteomes" id="UP001551482">
    <property type="component" value="Unassembled WGS sequence"/>
</dbReference>
<reference evidence="3 4" key="1">
    <citation type="submission" date="2024-06" db="EMBL/GenBank/DDBJ databases">
        <title>The Natural Products Discovery Center: Release of the First 8490 Sequenced Strains for Exploring Actinobacteria Biosynthetic Diversity.</title>
        <authorList>
            <person name="Kalkreuter E."/>
            <person name="Kautsar S.A."/>
            <person name="Yang D."/>
            <person name="Bader C.D."/>
            <person name="Teijaro C.N."/>
            <person name="Fluegel L."/>
            <person name="Davis C.M."/>
            <person name="Simpson J.R."/>
            <person name="Lauterbach L."/>
            <person name="Steele A.D."/>
            <person name="Gui C."/>
            <person name="Meng S."/>
            <person name="Li G."/>
            <person name="Viehrig K."/>
            <person name="Ye F."/>
            <person name="Su P."/>
            <person name="Kiefer A.F."/>
            <person name="Nichols A."/>
            <person name="Cepeda A.J."/>
            <person name="Yan W."/>
            <person name="Fan B."/>
            <person name="Jiang Y."/>
            <person name="Adhikari A."/>
            <person name="Zheng C.-J."/>
            <person name="Schuster L."/>
            <person name="Cowan T.M."/>
            <person name="Smanski M.J."/>
            <person name="Chevrette M.G."/>
            <person name="De Carvalho L.P.S."/>
            <person name="Shen B."/>
        </authorList>
    </citation>
    <scope>NUCLEOTIDE SEQUENCE [LARGE SCALE GENOMIC DNA]</scope>
    <source>
        <strain evidence="3 4">NPDC048946</strain>
    </source>
</reference>
<evidence type="ECO:0008006" key="5">
    <source>
        <dbReference type="Google" id="ProtNLM"/>
    </source>
</evidence>
<keyword evidence="1" id="KW-1133">Transmembrane helix</keyword>
<name>A0ABV3DQK5_9ACTN</name>
<keyword evidence="4" id="KW-1185">Reference proteome</keyword>
<keyword evidence="1" id="KW-0812">Transmembrane</keyword>
<feature type="transmembrane region" description="Helical" evidence="1">
    <location>
        <begin position="179"/>
        <end position="199"/>
    </location>
</feature>